<feature type="region of interest" description="Disordered" evidence="4">
    <location>
        <begin position="26"/>
        <end position="90"/>
    </location>
</feature>
<dbReference type="EMBL" id="MTKT01004399">
    <property type="protein sequence ID" value="OWM71406.1"/>
    <property type="molecule type" value="Genomic_DNA"/>
</dbReference>
<evidence type="ECO:0000256" key="3">
    <source>
        <dbReference type="ARBA" id="ARBA00023315"/>
    </source>
</evidence>
<dbReference type="Pfam" id="PF03982">
    <property type="entry name" value="DAGAT"/>
    <property type="match status" value="1"/>
</dbReference>
<evidence type="ECO:0000256" key="1">
    <source>
        <dbReference type="ARBA" id="ARBA00005420"/>
    </source>
</evidence>
<keyword evidence="2" id="KW-0808">Transferase</keyword>
<dbReference type="SUPFAM" id="SSF53474">
    <property type="entry name" value="alpha/beta-Hydrolases"/>
    <property type="match status" value="1"/>
</dbReference>
<evidence type="ECO:0008006" key="7">
    <source>
        <dbReference type="Google" id="ProtNLM"/>
    </source>
</evidence>
<gene>
    <name evidence="5" type="ORF">CDL15_Pgr005593</name>
</gene>
<comment type="caution">
    <text evidence="5">The sequence shown here is derived from an EMBL/GenBank/DDBJ whole genome shotgun (WGS) entry which is preliminary data.</text>
</comment>
<evidence type="ECO:0000313" key="5">
    <source>
        <dbReference type="EMBL" id="OWM71406.1"/>
    </source>
</evidence>
<protein>
    <recommendedName>
        <fullName evidence="7">Acyltransferase-like protein At3g26840, chloroplastic</fullName>
    </recommendedName>
</protein>
<keyword evidence="3" id="KW-0012">Acyltransferase</keyword>
<organism evidence="5 6">
    <name type="scientific">Punica granatum</name>
    <name type="common">Pomegranate</name>
    <dbReference type="NCBI Taxonomy" id="22663"/>
    <lineage>
        <taxon>Eukaryota</taxon>
        <taxon>Viridiplantae</taxon>
        <taxon>Streptophyta</taxon>
        <taxon>Embryophyta</taxon>
        <taxon>Tracheophyta</taxon>
        <taxon>Spermatophyta</taxon>
        <taxon>Magnoliopsida</taxon>
        <taxon>eudicotyledons</taxon>
        <taxon>Gunneridae</taxon>
        <taxon>Pentapetalae</taxon>
        <taxon>rosids</taxon>
        <taxon>malvids</taxon>
        <taxon>Myrtales</taxon>
        <taxon>Lythraceae</taxon>
        <taxon>Punica</taxon>
    </lineage>
</organism>
<dbReference type="GO" id="GO:0004144">
    <property type="term" value="F:diacylglycerol O-acyltransferase activity"/>
    <property type="evidence" value="ECO:0007669"/>
    <property type="project" value="UniProtKB-ARBA"/>
</dbReference>
<evidence type="ECO:0000313" key="6">
    <source>
        <dbReference type="Proteomes" id="UP000197138"/>
    </source>
</evidence>
<dbReference type="Gene3D" id="3.40.50.1820">
    <property type="entry name" value="alpha/beta hydrolase"/>
    <property type="match status" value="1"/>
</dbReference>
<dbReference type="Proteomes" id="UP000197138">
    <property type="component" value="Unassembled WGS sequence"/>
</dbReference>
<dbReference type="AlphaFoldDB" id="A0A218WFG5"/>
<evidence type="ECO:0000256" key="4">
    <source>
        <dbReference type="SAM" id="MobiDB-lite"/>
    </source>
</evidence>
<feature type="compositionally biased region" description="Polar residues" evidence="4">
    <location>
        <begin position="33"/>
        <end position="51"/>
    </location>
</feature>
<sequence length="647" mass="72000">MAAAGAFISASGFSPAILRRQSYPAPGALRPALSSTRRFAASTTEQLSTASAPPEDSGPNGRPRKDVEPSRSTVSAASPFMEDEGPEGEGKSLEEFFDLARDLIRPDGGPPRWFSPLECGSRLDDSPLLLYLPGIDGTGAGLASQHKKLGKIFDVWCLHIPVMDRTPFTGLVKMIEKTVKSESHNSPNRPIYLVGESLGACLALAVAACNPDLDLVLILANPGDPLKILRATSEKALPPQETVDMLSKDLLTMSSYVSVLADILPKGTLLWKLQMLNERDQLLPSKAEASRLYRALPGCEIRKYEENGHFLFLEDGIDLVTTIKSARFYRRRKTLDDIADYLPPTYSEFIKQFESSRWVNDFTAPVMLSTLENGKIVRGLAGIPSEGPVLLVGYHMLLGLELVPLIAQFLFERNIHVRGIAHPMMFAKYKEGRSGPSPSYYDTFRIMGAVPVSGTNLFKLLSRKAHILLYPGGMREALHRKGEEYKLFWPEQSEFVRMAARFGAKIVPFGAVGEDDIGQVVVDYDDLTKIPYFRDQIKNLTDGNVRLRTTATGEVANQDVHLPGIMPKIPGRFYYFFGKPIETEGRKQELKDREKAHELYLEVKSEVEKCIAYLKEKREGDPYRSIFSRLVYQTINGSSSEIPTFEL</sequence>
<proteinExistence type="inferred from homology"/>
<comment type="similarity">
    <text evidence="1">Belongs to the diacylglycerol acyltransferase family.</text>
</comment>
<dbReference type="GO" id="GO:0019432">
    <property type="term" value="P:triglyceride biosynthetic process"/>
    <property type="evidence" value="ECO:0007669"/>
    <property type="project" value="UniProtKB-ARBA"/>
</dbReference>
<dbReference type="CDD" id="cd07987">
    <property type="entry name" value="LPLAT_MGAT-like"/>
    <property type="match status" value="1"/>
</dbReference>
<dbReference type="PANTHER" id="PTHR22753">
    <property type="entry name" value="TRANSMEMBRANE PROTEIN 68"/>
    <property type="match status" value="1"/>
</dbReference>
<accession>A0A218WFG5</accession>
<dbReference type="GO" id="GO:0016020">
    <property type="term" value="C:membrane"/>
    <property type="evidence" value="ECO:0007669"/>
    <property type="project" value="TreeGrafter"/>
</dbReference>
<dbReference type="PANTHER" id="PTHR22753:SF24">
    <property type="entry name" value="ESTERASE_LIPASE_THIOESTERASE FAMILY PROTEIN"/>
    <property type="match status" value="1"/>
</dbReference>
<evidence type="ECO:0000256" key="2">
    <source>
        <dbReference type="ARBA" id="ARBA00022679"/>
    </source>
</evidence>
<dbReference type="InterPro" id="IPR007130">
    <property type="entry name" value="DAGAT"/>
</dbReference>
<name>A0A218WFG5_PUNGR</name>
<dbReference type="InterPro" id="IPR029058">
    <property type="entry name" value="AB_hydrolase_fold"/>
</dbReference>
<reference evidence="6" key="1">
    <citation type="journal article" date="2017" name="Plant J.">
        <title>The pomegranate (Punica granatum L.) genome and the genomics of punicalagin biosynthesis.</title>
        <authorList>
            <person name="Qin G."/>
            <person name="Xu C."/>
            <person name="Ming R."/>
            <person name="Tang H."/>
            <person name="Guyot R."/>
            <person name="Kramer E.M."/>
            <person name="Hu Y."/>
            <person name="Yi X."/>
            <person name="Qi Y."/>
            <person name="Xu X."/>
            <person name="Gao Z."/>
            <person name="Pan H."/>
            <person name="Jian J."/>
            <person name="Tian Y."/>
            <person name="Yue Z."/>
            <person name="Xu Y."/>
        </authorList>
    </citation>
    <scope>NUCLEOTIDE SEQUENCE [LARGE SCALE GENOMIC DNA]</scope>
    <source>
        <strain evidence="6">cv. Dabenzi</strain>
    </source>
</reference>